<feature type="domain" description="EamA" evidence="7">
    <location>
        <begin position="159"/>
        <end position="291"/>
    </location>
</feature>
<name>A0A1G6HRD3_9GAMM</name>
<feature type="transmembrane region" description="Helical" evidence="6">
    <location>
        <begin position="275"/>
        <end position="293"/>
    </location>
</feature>
<dbReference type="InterPro" id="IPR000620">
    <property type="entry name" value="EamA_dom"/>
</dbReference>
<keyword evidence="3 6" id="KW-0812">Transmembrane</keyword>
<evidence type="ECO:0000313" key="8">
    <source>
        <dbReference type="EMBL" id="SDB96425.1"/>
    </source>
</evidence>
<proteinExistence type="inferred from homology"/>
<gene>
    <name evidence="8" type="ORF">SAMN05421749_102440</name>
</gene>
<feature type="transmembrane region" description="Helical" evidence="6">
    <location>
        <begin position="107"/>
        <end position="125"/>
    </location>
</feature>
<evidence type="ECO:0000256" key="4">
    <source>
        <dbReference type="ARBA" id="ARBA00022989"/>
    </source>
</evidence>
<dbReference type="GO" id="GO:0016020">
    <property type="term" value="C:membrane"/>
    <property type="evidence" value="ECO:0007669"/>
    <property type="project" value="UniProtKB-SubCell"/>
</dbReference>
<dbReference type="Pfam" id="PF00892">
    <property type="entry name" value="EamA"/>
    <property type="match status" value="2"/>
</dbReference>
<dbReference type="AlphaFoldDB" id="A0A1G6HRD3"/>
<protein>
    <submittedName>
        <fullName evidence="8">EamA-like transporter family protein</fullName>
    </submittedName>
</protein>
<feature type="transmembrane region" description="Helical" evidence="6">
    <location>
        <begin position="190"/>
        <end position="210"/>
    </location>
</feature>
<feature type="domain" description="EamA" evidence="7">
    <location>
        <begin position="17"/>
        <end position="142"/>
    </location>
</feature>
<reference evidence="9" key="1">
    <citation type="submission" date="2016-09" db="EMBL/GenBank/DDBJ databases">
        <authorList>
            <person name="Varghese N."/>
            <person name="Submissions S."/>
        </authorList>
    </citation>
    <scope>NUCLEOTIDE SEQUENCE [LARGE SCALE GENOMIC DNA]</scope>
    <source>
        <strain evidence="9">ANC 3699</strain>
    </source>
</reference>
<sequence>MKAIPLKSHTFNEKTIGWIHGFIGVVIFAGSLPATKVALTGFSAEFITVARASIAGLIALCLLLITRQKLPTKSQWLSIAFVSLGVVIGFPLFTALALQYMSSAASIVYIGILPLMTALFAVAYVQERPKPLFWLFACCGSGLILLYMYQNNPASMLNFGSIYMLIAILLCGLGYAGGAKVAPQVGGWQVTCWALMLTLPVMLCLSVYYWDASYLSNPVASYFGLGYVALFSMLIGCFFWYKGLAMGGVAAVGQLQLFQPLIGLVLAAMLLHESVSPSMLLTSVLLLVTVACAKKYA</sequence>
<dbReference type="PANTHER" id="PTHR32322:SF2">
    <property type="entry name" value="EAMA DOMAIN-CONTAINING PROTEIN"/>
    <property type="match status" value="1"/>
</dbReference>
<feature type="transmembrane region" description="Helical" evidence="6">
    <location>
        <begin position="77"/>
        <end position="101"/>
    </location>
</feature>
<feature type="transmembrane region" description="Helical" evidence="6">
    <location>
        <begin position="132"/>
        <end position="150"/>
    </location>
</feature>
<keyword evidence="5 6" id="KW-0472">Membrane</keyword>
<feature type="transmembrane region" description="Helical" evidence="6">
    <location>
        <begin position="248"/>
        <end position="269"/>
    </location>
</feature>
<evidence type="ECO:0000256" key="6">
    <source>
        <dbReference type="SAM" id="Phobius"/>
    </source>
</evidence>
<feature type="transmembrane region" description="Helical" evidence="6">
    <location>
        <begin position="46"/>
        <end position="65"/>
    </location>
</feature>
<evidence type="ECO:0000256" key="5">
    <source>
        <dbReference type="ARBA" id="ARBA00023136"/>
    </source>
</evidence>
<accession>A0A1G6HRD3</accession>
<comment type="subcellular location">
    <subcellularLocation>
        <location evidence="1">Membrane</location>
        <topology evidence="1">Multi-pass membrane protein</topology>
    </subcellularLocation>
</comment>
<evidence type="ECO:0000313" key="9">
    <source>
        <dbReference type="Proteomes" id="UP000242317"/>
    </source>
</evidence>
<dbReference type="SUPFAM" id="SSF103481">
    <property type="entry name" value="Multidrug resistance efflux transporter EmrE"/>
    <property type="match status" value="2"/>
</dbReference>
<evidence type="ECO:0000256" key="2">
    <source>
        <dbReference type="ARBA" id="ARBA00007362"/>
    </source>
</evidence>
<dbReference type="PANTHER" id="PTHR32322">
    <property type="entry name" value="INNER MEMBRANE TRANSPORTER"/>
    <property type="match status" value="1"/>
</dbReference>
<feature type="transmembrane region" description="Helical" evidence="6">
    <location>
        <begin position="222"/>
        <end position="241"/>
    </location>
</feature>
<keyword evidence="9" id="KW-1185">Reference proteome</keyword>
<dbReference type="OrthoDB" id="9784288at2"/>
<evidence type="ECO:0000259" key="7">
    <source>
        <dbReference type="Pfam" id="PF00892"/>
    </source>
</evidence>
<evidence type="ECO:0000256" key="3">
    <source>
        <dbReference type="ARBA" id="ARBA00022692"/>
    </source>
</evidence>
<feature type="transmembrane region" description="Helical" evidence="6">
    <location>
        <begin position="156"/>
        <end position="178"/>
    </location>
</feature>
<dbReference type="InterPro" id="IPR050638">
    <property type="entry name" value="AA-Vitamin_Transporters"/>
</dbReference>
<comment type="similarity">
    <text evidence="2">Belongs to the EamA transporter family.</text>
</comment>
<dbReference type="RefSeq" id="WP_092617143.1">
    <property type="nucleotide sequence ID" value="NZ_FMYK01000002.1"/>
</dbReference>
<keyword evidence="4 6" id="KW-1133">Transmembrane helix</keyword>
<organism evidence="8 9">
    <name type="scientific">Acinetobacter marinus</name>
    <dbReference type="NCBI Taxonomy" id="281375"/>
    <lineage>
        <taxon>Bacteria</taxon>
        <taxon>Pseudomonadati</taxon>
        <taxon>Pseudomonadota</taxon>
        <taxon>Gammaproteobacteria</taxon>
        <taxon>Moraxellales</taxon>
        <taxon>Moraxellaceae</taxon>
        <taxon>Acinetobacter</taxon>
    </lineage>
</organism>
<evidence type="ECO:0000256" key="1">
    <source>
        <dbReference type="ARBA" id="ARBA00004141"/>
    </source>
</evidence>
<feature type="transmembrane region" description="Helical" evidence="6">
    <location>
        <begin position="16"/>
        <end position="34"/>
    </location>
</feature>
<dbReference type="EMBL" id="FMYK01000002">
    <property type="protein sequence ID" value="SDB96425.1"/>
    <property type="molecule type" value="Genomic_DNA"/>
</dbReference>
<dbReference type="Proteomes" id="UP000242317">
    <property type="component" value="Unassembled WGS sequence"/>
</dbReference>
<dbReference type="InterPro" id="IPR037185">
    <property type="entry name" value="EmrE-like"/>
</dbReference>